<evidence type="ECO:0000313" key="1">
    <source>
        <dbReference type="EMBL" id="GBQ07416.1"/>
    </source>
</evidence>
<name>A0ABQ0NZQ1_9PROT</name>
<accession>A0ABQ0NZQ1</accession>
<dbReference type="Pfam" id="PF13618">
    <property type="entry name" value="Gluconate_2-dh3"/>
    <property type="match status" value="1"/>
</dbReference>
<reference evidence="1" key="1">
    <citation type="submission" date="2013-04" db="EMBL/GenBank/DDBJ databases">
        <title>The genome sequencing project of 58 acetic acid bacteria.</title>
        <authorList>
            <person name="Okamoto-Kainuma A."/>
            <person name="Ishikawa M."/>
            <person name="Umino S."/>
            <person name="Koizumi Y."/>
            <person name="Shiwa Y."/>
            <person name="Yoshikawa H."/>
            <person name="Matsutani M."/>
            <person name="Matsushita K."/>
        </authorList>
    </citation>
    <scope>NUCLEOTIDE SEQUENCE</scope>
    <source>
        <strain evidence="1">DSM 15669</strain>
    </source>
</reference>
<gene>
    <name evidence="1" type="ORF">AA15669_1372</name>
</gene>
<dbReference type="EMBL" id="BAQD01000027">
    <property type="protein sequence ID" value="GBQ07416.1"/>
    <property type="molecule type" value="Genomic_DNA"/>
</dbReference>
<sequence>MQTPYGHGELWYRKPPFVSGPPELGYQLPYTPRQLYRNGIYSLTQQCLRHYHAPFHQLPQDTQQLVLSHLETGALTLEDIPGPTFFEQLRNNTLEGAFSDPIYGGNRDMKGWIMMGFPGARADFMDWINQNGAPYPFGPVSISPSLSMTIRE</sequence>
<dbReference type="Proteomes" id="UP001062901">
    <property type="component" value="Unassembled WGS sequence"/>
</dbReference>
<evidence type="ECO:0000313" key="2">
    <source>
        <dbReference type="Proteomes" id="UP001062901"/>
    </source>
</evidence>
<organism evidence="1 2">
    <name type="scientific">Saccharibacter floricola DSM 15669</name>
    <dbReference type="NCBI Taxonomy" id="1123227"/>
    <lineage>
        <taxon>Bacteria</taxon>
        <taxon>Pseudomonadati</taxon>
        <taxon>Pseudomonadota</taxon>
        <taxon>Alphaproteobacteria</taxon>
        <taxon>Acetobacterales</taxon>
        <taxon>Acetobacteraceae</taxon>
        <taxon>Saccharibacter</taxon>
    </lineage>
</organism>
<dbReference type="InterPro" id="IPR027056">
    <property type="entry name" value="Gluconate_2DH_su3"/>
</dbReference>
<proteinExistence type="predicted"/>
<protein>
    <submittedName>
        <fullName evidence="1">Gluconate 2-dehydrogenase</fullName>
    </submittedName>
</protein>
<comment type="caution">
    <text evidence="1">The sequence shown here is derived from an EMBL/GenBank/DDBJ whole genome shotgun (WGS) entry which is preliminary data.</text>
</comment>
<keyword evidence="2" id="KW-1185">Reference proteome</keyword>